<name>A0A6A6YXV9_9PEZI</name>
<reference evidence="2 4" key="1">
    <citation type="journal article" date="2020" name="Stud. Mycol.">
        <title>101 Dothideomycetes genomes: a test case for predicting lifestyles and emergence of pathogens.</title>
        <authorList>
            <person name="Haridas S."/>
            <person name="Albert R."/>
            <person name="Binder M."/>
            <person name="Bloem J."/>
            <person name="Labutti K."/>
            <person name="Salamov A."/>
            <person name="Andreopoulos B."/>
            <person name="Baker S."/>
            <person name="Barry K."/>
            <person name="Bills G."/>
            <person name="Bluhm B."/>
            <person name="Cannon C."/>
            <person name="Castanera R."/>
            <person name="Culley D."/>
            <person name="Daum C."/>
            <person name="Ezra D."/>
            <person name="Gonzalez J."/>
            <person name="Henrissat B."/>
            <person name="Kuo A."/>
            <person name="Liang C."/>
            <person name="Lipzen A."/>
            <person name="Lutzoni F."/>
            <person name="Magnuson J."/>
            <person name="Mondo S."/>
            <person name="Nolan M."/>
            <person name="Ohm R."/>
            <person name="Pangilinan J."/>
            <person name="Park H.-J."/>
            <person name="Ramirez L."/>
            <person name="Alfaro M."/>
            <person name="Sun H."/>
            <person name="Tritt A."/>
            <person name="Yoshinaga Y."/>
            <person name="Zwiers L.-H."/>
            <person name="Turgeon B."/>
            <person name="Goodwin S."/>
            <person name="Spatafora J."/>
            <person name="Crous P."/>
            <person name="Grigoriev I."/>
        </authorList>
    </citation>
    <scope>NUCLEOTIDE SEQUENCE</scope>
    <source>
        <strain evidence="2 4">CBS 304.34</strain>
    </source>
</reference>
<evidence type="ECO:0000313" key="4">
    <source>
        <dbReference type="RefSeq" id="XP_033580574.1"/>
    </source>
</evidence>
<keyword evidence="3" id="KW-1185">Reference proteome</keyword>
<sequence>MSTSTTASEESDRNLAARDRKKELNKMGCQLQNSSTPRGKMLHLMMCTGYYSAKLAELPRQADVENYIVRWIEPKMNSIQLARFRSDCSFNGIVLNWVNTIVSEMERAPQDIDIILGEMLTFVMRFGGDGESCDDESYPYKTEFLYLYAKYHKYKITNIVPLEGAEPSRKVETVKREPSVRKEPPAKKQRVKRGQNP</sequence>
<feature type="compositionally biased region" description="Basic and acidic residues" evidence="1">
    <location>
        <begin position="167"/>
        <end position="186"/>
    </location>
</feature>
<dbReference type="GeneID" id="54462779"/>
<dbReference type="Proteomes" id="UP000504636">
    <property type="component" value="Unplaced"/>
</dbReference>
<dbReference type="AlphaFoldDB" id="A0A6A6YXV9"/>
<feature type="region of interest" description="Disordered" evidence="1">
    <location>
        <begin position="167"/>
        <end position="197"/>
    </location>
</feature>
<evidence type="ECO:0000256" key="1">
    <source>
        <dbReference type="SAM" id="MobiDB-lite"/>
    </source>
</evidence>
<feature type="compositionally biased region" description="Basic residues" evidence="1">
    <location>
        <begin position="187"/>
        <end position="197"/>
    </location>
</feature>
<dbReference type="EMBL" id="MU003696">
    <property type="protein sequence ID" value="KAF2813610.1"/>
    <property type="molecule type" value="Genomic_DNA"/>
</dbReference>
<dbReference type="RefSeq" id="XP_033580574.1">
    <property type="nucleotide sequence ID" value="XM_033721886.1"/>
</dbReference>
<reference evidence="4" key="3">
    <citation type="submission" date="2025-04" db="UniProtKB">
        <authorList>
            <consortium name="RefSeq"/>
        </authorList>
    </citation>
    <scope>IDENTIFICATION</scope>
    <source>
        <strain evidence="4">CBS 304.34</strain>
    </source>
</reference>
<organism evidence="2">
    <name type="scientific">Mytilinidion resinicola</name>
    <dbReference type="NCBI Taxonomy" id="574789"/>
    <lineage>
        <taxon>Eukaryota</taxon>
        <taxon>Fungi</taxon>
        <taxon>Dikarya</taxon>
        <taxon>Ascomycota</taxon>
        <taxon>Pezizomycotina</taxon>
        <taxon>Dothideomycetes</taxon>
        <taxon>Pleosporomycetidae</taxon>
        <taxon>Mytilinidiales</taxon>
        <taxon>Mytilinidiaceae</taxon>
        <taxon>Mytilinidion</taxon>
    </lineage>
</organism>
<reference evidence="4" key="2">
    <citation type="submission" date="2020-04" db="EMBL/GenBank/DDBJ databases">
        <authorList>
            <consortium name="NCBI Genome Project"/>
        </authorList>
    </citation>
    <scope>NUCLEOTIDE SEQUENCE</scope>
    <source>
        <strain evidence="4">CBS 304.34</strain>
    </source>
</reference>
<gene>
    <name evidence="2 4" type="ORF">BDZ99DRAFT_474242</name>
</gene>
<evidence type="ECO:0000313" key="3">
    <source>
        <dbReference type="Proteomes" id="UP000504636"/>
    </source>
</evidence>
<accession>A0A6A6YXV9</accession>
<evidence type="ECO:0000313" key="2">
    <source>
        <dbReference type="EMBL" id="KAF2813610.1"/>
    </source>
</evidence>
<protein>
    <submittedName>
        <fullName evidence="2 4">Uncharacterized protein</fullName>
    </submittedName>
</protein>
<proteinExistence type="predicted"/>